<feature type="compositionally biased region" description="Basic and acidic residues" evidence="1">
    <location>
        <begin position="1"/>
        <end position="11"/>
    </location>
</feature>
<keyword evidence="3" id="KW-1185">Reference proteome</keyword>
<sequence>MHITEGHELNKIEPGYRSQSDSKYSKIESTPSLAIMSLYQKLFSNSNPKFSGPYILGWDENKLLEASLKGIQFCPFAIKVGNLIVYITSLGIKSNINIIGASVGYISSFISEFKKKRALFVQAIEKDNCKITIYISKNESIVVLGKMPDNTWKNIGLYKKFYGTQLFGLDIQCPKKLLVIRMY</sequence>
<evidence type="ECO:0000313" key="2">
    <source>
        <dbReference type="EMBL" id="CAG8779578.1"/>
    </source>
</evidence>
<dbReference type="EMBL" id="CAJVQB010016369">
    <property type="protein sequence ID" value="CAG8779578.1"/>
    <property type="molecule type" value="Genomic_DNA"/>
</dbReference>
<organism evidence="2 3">
    <name type="scientific">Gigaspora margarita</name>
    <dbReference type="NCBI Taxonomy" id="4874"/>
    <lineage>
        <taxon>Eukaryota</taxon>
        <taxon>Fungi</taxon>
        <taxon>Fungi incertae sedis</taxon>
        <taxon>Mucoromycota</taxon>
        <taxon>Glomeromycotina</taxon>
        <taxon>Glomeromycetes</taxon>
        <taxon>Diversisporales</taxon>
        <taxon>Gigasporaceae</taxon>
        <taxon>Gigaspora</taxon>
    </lineage>
</organism>
<evidence type="ECO:0000256" key="1">
    <source>
        <dbReference type="SAM" id="MobiDB-lite"/>
    </source>
</evidence>
<accession>A0ABN7VLI4</accession>
<comment type="caution">
    <text evidence="2">The sequence shown here is derived from an EMBL/GenBank/DDBJ whole genome shotgun (WGS) entry which is preliminary data.</text>
</comment>
<name>A0ABN7VLI4_GIGMA</name>
<feature type="region of interest" description="Disordered" evidence="1">
    <location>
        <begin position="1"/>
        <end position="23"/>
    </location>
</feature>
<dbReference type="Proteomes" id="UP000789901">
    <property type="component" value="Unassembled WGS sequence"/>
</dbReference>
<proteinExistence type="predicted"/>
<evidence type="ECO:0000313" key="3">
    <source>
        <dbReference type="Proteomes" id="UP000789901"/>
    </source>
</evidence>
<gene>
    <name evidence="2" type="ORF">GMARGA_LOCUS19535</name>
</gene>
<protein>
    <submittedName>
        <fullName evidence="2">38035_t:CDS:1</fullName>
    </submittedName>
</protein>
<reference evidence="2 3" key="1">
    <citation type="submission" date="2021-06" db="EMBL/GenBank/DDBJ databases">
        <authorList>
            <person name="Kallberg Y."/>
            <person name="Tangrot J."/>
            <person name="Rosling A."/>
        </authorList>
    </citation>
    <scope>NUCLEOTIDE SEQUENCE [LARGE SCALE GENOMIC DNA]</scope>
    <source>
        <strain evidence="2 3">120-4 pot B 10/14</strain>
    </source>
</reference>